<sequence length="114" mass="12235">MTKLVHFELTSADAEMTAKFYSDILGWTAEPSPFVPDYQLLTGENGATGAVMSDRYQSQPAILWFEVPDIDLALTAIAGNGGKQAGDINTIPGQGRVVYVSDPNGTLFGLKQPQ</sequence>
<protein>
    <recommendedName>
        <fullName evidence="1">VOC domain-containing protein</fullName>
    </recommendedName>
</protein>
<dbReference type="AlphaFoldDB" id="A0A916RJL6"/>
<dbReference type="Pfam" id="PF00903">
    <property type="entry name" value="Glyoxalase"/>
    <property type="match status" value="1"/>
</dbReference>
<dbReference type="RefSeq" id="WP_127073778.1">
    <property type="nucleotide sequence ID" value="NZ_BMKB01000005.1"/>
</dbReference>
<dbReference type="InterPro" id="IPR029068">
    <property type="entry name" value="Glyas_Bleomycin-R_OHBP_Dase"/>
</dbReference>
<gene>
    <name evidence="2" type="ORF">GCM10011499_30780</name>
</gene>
<accession>A0A916RJL6</accession>
<dbReference type="OrthoDB" id="9793039at2"/>
<dbReference type="PROSITE" id="PS51819">
    <property type="entry name" value="VOC"/>
    <property type="match status" value="1"/>
</dbReference>
<name>A0A916RJL6_9HYPH</name>
<reference evidence="2 3" key="1">
    <citation type="journal article" date="2014" name="Int. J. Syst. Evol. Microbiol.">
        <title>Complete genome sequence of Corynebacterium casei LMG S-19264T (=DSM 44701T), isolated from a smear-ripened cheese.</title>
        <authorList>
            <consortium name="US DOE Joint Genome Institute (JGI-PGF)"/>
            <person name="Walter F."/>
            <person name="Albersmeier A."/>
            <person name="Kalinowski J."/>
            <person name="Ruckert C."/>
        </authorList>
    </citation>
    <scope>NUCLEOTIDE SEQUENCE [LARGE SCALE GENOMIC DNA]</scope>
    <source>
        <strain evidence="2 3">CGMCC 1.15896</strain>
    </source>
</reference>
<evidence type="ECO:0000313" key="3">
    <source>
        <dbReference type="Proteomes" id="UP000596977"/>
    </source>
</evidence>
<organism evidence="2 3">
    <name type="scientific">Pelagibacterium lentulum</name>
    <dbReference type="NCBI Taxonomy" id="2029865"/>
    <lineage>
        <taxon>Bacteria</taxon>
        <taxon>Pseudomonadati</taxon>
        <taxon>Pseudomonadota</taxon>
        <taxon>Alphaproteobacteria</taxon>
        <taxon>Hyphomicrobiales</taxon>
        <taxon>Devosiaceae</taxon>
        <taxon>Pelagibacterium</taxon>
    </lineage>
</organism>
<dbReference type="Proteomes" id="UP000596977">
    <property type="component" value="Unassembled WGS sequence"/>
</dbReference>
<feature type="domain" description="VOC" evidence="1">
    <location>
        <begin position="3"/>
        <end position="113"/>
    </location>
</feature>
<dbReference type="SUPFAM" id="SSF54593">
    <property type="entry name" value="Glyoxalase/Bleomycin resistance protein/Dihydroxybiphenyl dioxygenase"/>
    <property type="match status" value="1"/>
</dbReference>
<evidence type="ECO:0000259" key="1">
    <source>
        <dbReference type="PROSITE" id="PS51819"/>
    </source>
</evidence>
<dbReference type="InterPro" id="IPR004360">
    <property type="entry name" value="Glyas_Fos-R_dOase_dom"/>
</dbReference>
<dbReference type="EMBL" id="BMKB01000005">
    <property type="protein sequence ID" value="GGA58484.1"/>
    <property type="molecule type" value="Genomic_DNA"/>
</dbReference>
<keyword evidence="3" id="KW-1185">Reference proteome</keyword>
<dbReference type="PANTHER" id="PTHR33993">
    <property type="entry name" value="GLYOXALASE-RELATED"/>
    <property type="match status" value="1"/>
</dbReference>
<dbReference type="InterPro" id="IPR037523">
    <property type="entry name" value="VOC_core"/>
</dbReference>
<evidence type="ECO:0000313" key="2">
    <source>
        <dbReference type="EMBL" id="GGA58484.1"/>
    </source>
</evidence>
<comment type="caution">
    <text evidence="2">The sequence shown here is derived from an EMBL/GenBank/DDBJ whole genome shotgun (WGS) entry which is preliminary data.</text>
</comment>
<dbReference type="Gene3D" id="3.10.180.10">
    <property type="entry name" value="2,3-Dihydroxybiphenyl 1,2-Dioxygenase, domain 1"/>
    <property type="match status" value="1"/>
</dbReference>
<dbReference type="InterPro" id="IPR052164">
    <property type="entry name" value="Anthracycline_SecMetBiosynth"/>
</dbReference>
<proteinExistence type="predicted"/>